<evidence type="ECO:0000313" key="1">
    <source>
        <dbReference type="EMBL" id="QHI71170.1"/>
    </source>
</evidence>
<protein>
    <submittedName>
        <fullName evidence="1">Recombinase family protein</fullName>
    </submittedName>
</protein>
<name>A0A6P1M978_9FIRM</name>
<dbReference type="Proteomes" id="UP000463883">
    <property type="component" value="Chromosome"/>
</dbReference>
<dbReference type="AlphaFoldDB" id="A0A6P1M978"/>
<gene>
    <name evidence="1" type="ORF">Ami3637_01095</name>
</gene>
<proteinExistence type="predicted"/>
<keyword evidence="2" id="KW-1185">Reference proteome</keyword>
<dbReference type="EMBL" id="CP047591">
    <property type="protein sequence ID" value="QHI71170.1"/>
    <property type="molecule type" value="Genomic_DNA"/>
</dbReference>
<evidence type="ECO:0000313" key="2">
    <source>
        <dbReference type="Proteomes" id="UP000463883"/>
    </source>
</evidence>
<accession>A0A6P1M978</accession>
<reference evidence="1 2" key="1">
    <citation type="submission" date="2020-01" db="EMBL/GenBank/DDBJ databases">
        <title>Genomic analysis of Aminipila sp. CBA3637.</title>
        <authorList>
            <person name="Kim Y.B."/>
            <person name="Roh S.W."/>
        </authorList>
    </citation>
    <scope>NUCLEOTIDE SEQUENCE [LARGE SCALE GENOMIC DNA]</scope>
    <source>
        <strain evidence="1 2">CBA3637</strain>
    </source>
</reference>
<dbReference type="Gene3D" id="3.40.50.1390">
    <property type="entry name" value="Resolvase, N-terminal catalytic domain"/>
    <property type="match status" value="1"/>
</dbReference>
<sequence>MIKESFRESINNQGAMLLDYAYKHHFQTCKIYTDGDYSGADISKIRPQYSQLLHDAIQIY</sequence>
<dbReference type="InterPro" id="IPR036162">
    <property type="entry name" value="Resolvase-like_N_sf"/>
</dbReference>
<organism evidence="1 2">
    <name type="scientific">Aminipila terrae</name>
    <dbReference type="NCBI Taxonomy" id="2697030"/>
    <lineage>
        <taxon>Bacteria</taxon>
        <taxon>Bacillati</taxon>
        <taxon>Bacillota</taxon>
        <taxon>Clostridia</taxon>
        <taxon>Peptostreptococcales</taxon>
        <taxon>Anaerovoracaceae</taxon>
        <taxon>Aminipila</taxon>
    </lineage>
</organism>
<dbReference type="GO" id="GO:0000150">
    <property type="term" value="F:DNA strand exchange activity"/>
    <property type="evidence" value="ECO:0007669"/>
    <property type="project" value="InterPro"/>
</dbReference>
<dbReference type="KEGG" id="amic:Ami3637_01095"/>
<dbReference type="GO" id="GO:0003677">
    <property type="term" value="F:DNA binding"/>
    <property type="evidence" value="ECO:0007669"/>
    <property type="project" value="InterPro"/>
</dbReference>